<dbReference type="Pfam" id="PF00076">
    <property type="entry name" value="RRM_1"/>
    <property type="match status" value="1"/>
</dbReference>
<gene>
    <name evidence="4" type="ORF">BCR43DRAFT_195763</name>
</gene>
<dbReference type="Proteomes" id="UP000242180">
    <property type="component" value="Unassembled WGS sequence"/>
</dbReference>
<dbReference type="OMA" id="SEQTHND"/>
<evidence type="ECO:0000256" key="1">
    <source>
        <dbReference type="PROSITE-ProRule" id="PRU00176"/>
    </source>
</evidence>
<dbReference type="InterPro" id="IPR000504">
    <property type="entry name" value="RRM_dom"/>
</dbReference>
<dbReference type="STRING" id="13706.A0A1X2HIT9"/>
<evidence type="ECO:0000313" key="5">
    <source>
        <dbReference type="Proteomes" id="UP000242180"/>
    </source>
</evidence>
<reference evidence="4 5" key="1">
    <citation type="submission" date="2016-07" db="EMBL/GenBank/DDBJ databases">
        <title>Pervasive Adenine N6-methylation of Active Genes in Fungi.</title>
        <authorList>
            <consortium name="DOE Joint Genome Institute"/>
            <person name="Mondo S.J."/>
            <person name="Dannebaum R.O."/>
            <person name="Kuo R.C."/>
            <person name="Labutti K."/>
            <person name="Haridas S."/>
            <person name="Kuo A."/>
            <person name="Salamov A."/>
            <person name="Ahrendt S.R."/>
            <person name="Lipzen A."/>
            <person name="Sullivan W."/>
            <person name="Andreopoulos W.B."/>
            <person name="Clum A."/>
            <person name="Lindquist E."/>
            <person name="Daum C."/>
            <person name="Ramamoorthy G.K."/>
            <person name="Gryganskyi A."/>
            <person name="Culley D."/>
            <person name="Magnuson J.K."/>
            <person name="James T.Y."/>
            <person name="O'Malley M.A."/>
            <person name="Stajich J.E."/>
            <person name="Spatafora J.W."/>
            <person name="Visel A."/>
            <person name="Grigoriev I.V."/>
        </authorList>
    </citation>
    <scope>NUCLEOTIDE SEQUENCE [LARGE SCALE GENOMIC DNA]</scope>
    <source>
        <strain evidence="4 5">NRRL 2496</strain>
    </source>
</reference>
<proteinExistence type="predicted"/>
<sequence>MAQEGNHSMEGSHPPSNSGQQSNVVDDFLAALFASNPPAHASKQQNQQQKEKQEPPQQQQQQQQQQHKPAQTQQVFHQPQQPAQGSLPGTSFKAVTTKRNASPRPKETRFQNKKRDRDIDEFEEYEMLSKRKQKPAPKKKGNGSGSDYSRMGAGRAQVVSPSSFNSNTTATASMAATSTASTIATTNGHAPAVNPNHPRNRHGGSFGRTPIPNSRLYINGLPYAVKKPAIIEHFSQFGPVNDVYLKNTYGFVQFQRPESCSAALHGGKHFEGTVLDVALYFQYFLTSYNRFIDGSASSK</sequence>
<dbReference type="SUPFAM" id="SSF54928">
    <property type="entry name" value="RNA-binding domain, RBD"/>
    <property type="match status" value="1"/>
</dbReference>
<name>A0A1X2HIT9_SYNRA</name>
<dbReference type="InParanoid" id="A0A1X2HIT9"/>
<accession>A0A1X2HIT9</accession>
<feature type="compositionally biased region" description="Low complexity" evidence="2">
    <location>
        <begin position="55"/>
        <end position="84"/>
    </location>
</feature>
<dbReference type="PROSITE" id="PS50102">
    <property type="entry name" value="RRM"/>
    <property type="match status" value="1"/>
</dbReference>
<feature type="compositionally biased region" description="Polar residues" evidence="2">
    <location>
        <begin position="14"/>
        <end position="24"/>
    </location>
</feature>
<keyword evidence="1" id="KW-0694">RNA-binding</keyword>
<dbReference type="GO" id="GO:0003723">
    <property type="term" value="F:RNA binding"/>
    <property type="evidence" value="ECO:0007669"/>
    <property type="project" value="UniProtKB-UniRule"/>
</dbReference>
<dbReference type="SMART" id="SM00360">
    <property type="entry name" value="RRM"/>
    <property type="match status" value="1"/>
</dbReference>
<feature type="domain" description="RRM" evidence="3">
    <location>
        <begin position="214"/>
        <end position="282"/>
    </location>
</feature>
<evidence type="ECO:0000313" key="4">
    <source>
        <dbReference type="EMBL" id="ORY98506.1"/>
    </source>
</evidence>
<keyword evidence="5" id="KW-1185">Reference proteome</keyword>
<dbReference type="InterPro" id="IPR012677">
    <property type="entry name" value="Nucleotide-bd_a/b_plait_sf"/>
</dbReference>
<feature type="compositionally biased region" description="Basic residues" evidence="2">
    <location>
        <begin position="130"/>
        <end position="141"/>
    </location>
</feature>
<protein>
    <recommendedName>
        <fullName evidence="3">RRM domain-containing protein</fullName>
    </recommendedName>
</protein>
<evidence type="ECO:0000259" key="3">
    <source>
        <dbReference type="PROSITE" id="PS50102"/>
    </source>
</evidence>
<organism evidence="4 5">
    <name type="scientific">Syncephalastrum racemosum</name>
    <name type="common">Filamentous fungus</name>
    <dbReference type="NCBI Taxonomy" id="13706"/>
    <lineage>
        <taxon>Eukaryota</taxon>
        <taxon>Fungi</taxon>
        <taxon>Fungi incertae sedis</taxon>
        <taxon>Mucoromycota</taxon>
        <taxon>Mucoromycotina</taxon>
        <taxon>Mucoromycetes</taxon>
        <taxon>Mucorales</taxon>
        <taxon>Syncephalastraceae</taxon>
        <taxon>Syncephalastrum</taxon>
    </lineage>
</organism>
<feature type="compositionally biased region" description="Polar residues" evidence="2">
    <location>
        <begin position="87"/>
        <end position="100"/>
    </location>
</feature>
<dbReference type="CDD" id="cd00590">
    <property type="entry name" value="RRM_SF"/>
    <property type="match status" value="1"/>
</dbReference>
<dbReference type="OrthoDB" id="10044938at2759"/>
<comment type="caution">
    <text evidence="4">The sequence shown here is derived from an EMBL/GenBank/DDBJ whole genome shotgun (WGS) entry which is preliminary data.</text>
</comment>
<dbReference type="Gene3D" id="3.30.70.330">
    <property type="match status" value="1"/>
</dbReference>
<feature type="compositionally biased region" description="Basic and acidic residues" evidence="2">
    <location>
        <begin position="104"/>
        <end position="118"/>
    </location>
</feature>
<dbReference type="InterPro" id="IPR035979">
    <property type="entry name" value="RBD_domain_sf"/>
</dbReference>
<dbReference type="EMBL" id="MCGN01000003">
    <property type="protein sequence ID" value="ORY98506.1"/>
    <property type="molecule type" value="Genomic_DNA"/>
</dbReference>
<feature type="region of interest" description="Disordered" evidence="2">
    <location>
        <begin position="186"/>
        <end position="208"/>
    </location>
</feature>
<dbReference type="AlphaFoldDB" id="A0A1X2HIT9"/>
<evidence type="ECO:0000256" key="2">
    <source>
        <dbReference type="SAM" id="MobiDB-lite"/>
    </source>
</evidence>
<feature type="region of interest" description="Disordered" evidence="2">
    <location>
        <begin position="1"/>
        <end position="170"/>
    </location>
</feature>